<accession>A0A7M2WWB3</accession>
<dbReference type="AlphaFoldDB" id="A0A7M2WWB3"/>
<keyword evidence="2" id="KW-1185">Reference proteome</keyword>
<evidence type="ECO:0000313" key="1">
    <source>
        <dbReference type="EMBL" id="QOV89756.1"/>
    </source>
</evidence>
<dbReference type="EMBL" id="CP063458">
    <property type="protein sequence ID" value="QOV89756.1"/>
    <property type="molecule type" value="Genomic_DNA"/>
</dbReference>
<sequence length="361" mass="39449">MVYDPLPTCELNNASLVADLTSRHQEFVAIYNFLQDKRPIELVNAMEPAALGDFHQAFPQQSLLEVTKSRASSAYVLGAGGLYGLIGSHAKMNGWTFGRTILTMALRLGYKPTASVDDLKCAIGMFPGDSFEPLRIGDGWIDVKSPTPPWLEKEEVEVTASSSASPTYKFQKDGEVFVVAFDGAEAKLPSDVNLRRLHYLLGRPDQEIQWHELAAVDAEAPPLRVGFKTADINDLNPDGGTTPDFAMDGEYVAKVQTYIEEAERELEYCLDQEKRVGLADAISRAKTHLVGSTGLGGKIRDLGQGSTQSKAASVGRSLARGIKRLRERGLGALATHLEKNIDAPGETWKYAPESPAPEWEL</sequence>
<proteinExistence type="predicted"/>
<organism evidence="1 2">
    <name type="scientific">Humisphaera borealis</name>
    <dbReference type="NCBI Taxonomy" id="2807512"/>
    <lineage>
        <taxon>Bacteria</taxon>
        <taxon>Pseudomonadati</taxon>
        <taxon>Planctomycetota</taxon>
        <taxon>Phycisphaerae</taxon>
        <taxon>Tepidisphaerales</taxon>
        <taxon>Tepidisphaeraceae</taxon>
        <taxon>Humisphaera</taxon>
    </lineage>
</organism>
<dbReference type="KEGG" id="hbs:IPV69_26835"/>
<protein>
    <submittedName>
        <fullName evidence="1">Uncharacterized protein</fullName>
    </submittedName>
</protein>
<dbReference type="Proteomes" id="UP000593765">
    <property type="component" value="Chromosome"/>
</dbReference>
<name>A0A7M2WWB3_9BACT</name>
<reference evidence="1 2" key="1">
    <citation type="submission" date="2020-10" db="EMBL/GenBank/DDBJ databases">
        <title>Wide distribution of Phycisphaera-like planctomycetes from WD2101 soil group in peatlands and genome analysis of the first cultivated representative.</title>
        <authorList>
            <person name="Dedysh S.N."/>
            <person name="Beletsky A.V."/>
            <person name="Ivanova A."/>
            <person name="Kulichevskaya I.S."/>
            <person name="Suzina N.E."/>
            <person name="Philippov D.A."/>
            <person name="Rakitin A.L."/>
            <person name="Mardanov A.V."/>
            <person name="Ravin N.V."/>
        </authorList>
    </citation>
    <scope>NUCLEOTIDE SEQUENCE [LARGE SCALE GENOMIC DNA]</scope>
    <source>
        <strain evidence="1 2">M1803</strain>
    </source>
</reference>
<dbReference type="RefSeq" id="WP_206292815.1">
    <property type="nucleotide sequence ID" value="NZ_CP063458.1"/>
</dbReference>
<evidence type="ECO:0000313" key="2">
    <source>
        <dbReference type="Proteomes" id="UP000593765"/>
    </source>
</evidence>
<gene>
    <name evidence="1" type="ORF">IPV69_26835</name>
</gene>